<name>A0A0C4E5R5_MAGP6</name>
<reference evidence="4" key="1">
    <citation type="submission" date="2010-05" db="EMBL/GenBank/DDBJ databases">
        <title>The genome sequence of Magnaporthe poae strain ATCC 64411.</title>
        <authorList>
            <person name="Ma L.-J."/>
            <person name="Dead R."/>
            <person name="Young S."/>
            <person name="Zeng Q."/>
            <person name="Koehrsen M."/>
            <person name="Alvarado L."/>
            <person name="Berlin A."/>
            <person name="Chapman S.B."/>
            <person name="Chen Z."/>
            <person name="Freedman E."/>
            <person name="Gellesch M."/>
            <person name="Goldberg J."/>
            <person name="Griggs A."/>
            <person name="Gujja S."/>
            <person name="Heilman E.R."/>
            <person name="Heiman D."/>
            <person name="Hepburn T."/>
            <person name="Howarth C."/>
            <person name="Jen D."/>
            <person name="Larson L."/>
            <person name="Mehta T."/>
            <person name="Neiman D."/>
            <person name="Pearson M."/>
            <person name="Roberts A."/>
            <person name="Saif S."/>
            <person name="Shea T."/>
            <person name="Shenoy N."/>
            <person name="Sisk P."/>
            <person name="Stolte C."/>
            <person name="Sykes S."/>
            <person name="Walk T."/>
            <person name="White J."/>
            <person name="Yandava C."/>
            <person name="Haas B."/>
            <person name="Nusbaum C."/>
            <person name="Birren B."/>
        </authorList>
    </citation>
    <scope>NUCLEOTIDE SEQUENCE [LARGE SCALE GENOMIC DNA]</scope>
    <source>
        <strain evidence="4">ATCC 64411 / 73-15</strain>
    </source>
</reference>
<reference evidence="2" key="3">
    <citation type="submission" date="2011-03" db="EMBL/GenBank/DDBJ databases">
        <title>Annotation of Magnaporthe poae ATCC 64411.</title>
        <authorList>
            <person name="Ma L.-J."/>
            <person name="Dead R."/>
            <person name="Young S.K."/>
            <person name="Zeng Q."/>
            <person name="Gargeya S."/>
            <person name="Fitzgerald M."/>
            <person name="Haas B."/>
            <person name="Abouelleil A."/>
            <person name="Alvarado L."/>
            <person name="Arachchi H.M."/>
            <person name="Berlin A."/>
            <person name="Brown A."/>
            <person name="Chapman S.B."/>
            <person name="Chen Z."/>
            <person name="Dunbar C."/>
            <person name="Freedman E."/>
            <person name="Gearin G."/>
            <person name="Gellesch M."/>
            <person name="Goldberg J."/>
            <person name="Griggs A."/>
            <person name="Gujja S."/>
            <person name="Heiman D."/>
            <person name="Howarth C."/>
            <person name="Larson L."/>
            <person name="Lui A."/>
            <person name="MacDonald P.J.P."/>
            <person name="Mehta T."/>
            <person name="Montmayeur A."/>
            <person name="Murphy C."/>
            <person name="Neiman D."/>
            <person name="Pearson M."/>
            <person name="Priest M."/>
            <person name="Roberts A."/>
            <person name="Saif S."/>
            <person name="Shea T."/>
            <person name="Shenoy N."/>
            <person name="Sisk P."/>
            <person name="Stolte C."/>
            <person name="Sykes S."/>
            <person name="Yandava C."/>
            <person name="Wortman J."/>
            <person name="Nusbaum C."/>
            <person name="Birren B."/>
        </authorList>
    </citation>
    <scope>NUCLEOTIDE SEQUENCE</scope>
    <source>
        <strain evidence="2">ATCC 64411</strain>
    </source>
</reference>
<feature type="region of interest" description="Disordered" evidence="1">
    <location>
        <begin position="595"/>
        <end position="630"/>
    </location>
</feature>
<dbReference type="OrthoDB" id="3524154at2759"/>
<reference evidence="2" key="2">
    <citation type="submission" date="2010-05" db="EMBL/GenBank/DDBJ databases">
        <title>The Genome Sequence of Magnaporthe poae strain ATCC 64411.</title>
        <authorList>
            <consortium name="The Broad Institute Genome Sequencing Platform"/>
            <consortium name="Broad Institute Genome Sequencing Center for Infectious Disease"/>
            <person name="Ma L.-J."/>
            <person name="Dead R."/>
            <person name="Young S."/>
            <person name="Zeng Q."/>
            <person name="Koehrsen M."/>
            <person name="Alvarado L."/>
            <person name="Berlin A."/>
            <person name="Chapman S.B."/>
            <person name="Chen Z."/>
            <person name="Freedman E."/>
            <person name="Gellesch M."/>
            <person name="Goldberg J."/>
            <person name="Griggs A."/>
            <person name="Gujja S."/>
            <person name="Heilman E.R."/>
            <person name="Heiman D."/>
            <person name="Hepburn T."/>
            <person name="Howarth C."/>
            <person name="Jen D."/>
            <person name="Larson L."/>
            <person name="Mehta T."/>
            <person name="Neiman D."/>
            <person name="Pearson M."/>
            <person name="Roberts A."/>
            <person name="Saif S."/>
            <person name="Shea T."/>
            <person name="Shenoy N."/>
            <person name="Sisk P."/>
            <person name="Stolte C."/>
            <person name="Sykes S."/>
            <person name="Walk T."/>
            <person name="White J."/>
            <person name="Yandava C."/>
            <person name="Haas B."/>
            <person name="Nusbaum C."/>
            <person name="Birren B."/>
        </authorList>
    </citation>
    <scope>NUCLEOTIDE SEQUENCE</scope>
    <source>
        <strain evidence="2">ATCC 64411</strain>
    </source>
</reference>
<proteinExistence type="predicted"/>
<feature type="region of interest" description="Disordered" evidence="1">
    <location>
        <begin position="535"/>
        <end position="571"/>
    </location>
</feature>
<evidence type="ECO:0000313" key="4">
    <source>
        <dbReference type="Proteomes" id="UP000011715"/>
    </source>
</evidence>
<dbReference type="EnsemblFungi" id="MAPG_07839T0">
    <property type="protein sequence ID" value="MAPG_07839T0"/>
    <property type="gene ID" value="MAPG_07839"/>
</dbReference>
<evidence type="ECO:0000313" key="2">
    <source>
        <dbReference type="EMBL" id="KLU88856.1"/>
    </source>
</evidence>
<accession>A0A0C4E5R5</accession>
<dbReference type="eggNOG" id="ENOG502RYIG">
    <property type="taxonomic scope" value="Eukaryota"/>
</dbReference>
<evidence type="ECO:0000256" key="1">
    <source>
        <dbReference type="SAM" id="MobiDB-lite"/>
    </source>
</evidence>
<feature type="region of interest" description="Disordered" evidence="1">
    <location>
        <begin position="28"/>
        <end position="47"/>
    </location>
</feature>
<evidence type="ECO:0000313" key="3">
    <source>
        <dbReference type="EnsemblFungi" id="MAPG_07839T0"/>
    </source>
</evidence>
<sequence length="734" mass="79334">MAHQPPWNLQYMPPRIEQGTDFELELFEGAPYDPDVPPGSRPTPAPGHVSVTGSSDGYDAGTMESAPFTASSTFRPAYPAGFSMQQDPMSNNIWNPTSPSPPTQPSQFHGYGLSTWMRDANWQVSNVSSLSGSHSLVAAQAAALQPGPLVLRSSPGSRSAIATYPYQAFGMASDTAPAVPQQPHSQAASGSTPSAFFRRQFQRLRHPASQDSESCWRCKSDHKKCEPGTPCPRCATAPSPGKSPIPCRRGRACDAAAEIPFLCHMQQGAPHLRVESLPPDFQDAANHLSQARQRRRQIASQIKGCEPEAGSQYGVFCRVVNTEVPNIRCFNPFVDLAITLLILPYDNLIANIVWELEDNQEAAQLTGVGSVEDLVALLEAACLCEAQTGHQDQRRRLVYNSILCLQHSMEALRLSAHGLLAADAHAGCHQANQCISPAFHGLTRYALRYAEALNTTLFHKRRGKHSDWLLAFYSLCLQGHVRRALVSLEKRLQSAEVSAGRMEAGGFARPLCSANYLQTAVCLFEQISMQNRGKLAKQIRDSRPKPSVYLQQPPHPSRPGGESGSSSSWQKWREEGIPEFLRSHFQISTNDSTIHYHQHHTEPPGTGADSDSDVTIASAPAPAPAPAPPATVTATATAAITPTAMGTATTAQVAGGGVRYADVDSRTISSSRNTPEPSIINSMWSRTSYGENSGASSFYAGSLTPSGTSYAGSLTPSLSTVTLEDDMVENNFWL</sequence>
<dbReference type="EMBL" id="GL876972">
    <property type="protein sequence ID" value="KLU88856.1"/>
    <property type="molecule type" value="Genomic_DNA"/>
</dbReference>
<keyword evidence="4" id="KW-1185">Reference proteome</keyword>
<feature type="compositionally biased region" description="Low complexity" evidence="1">
    <location>
        <begin position="558"/>
        <end position="568"/>
    </location>
</feature>
<protein>
    <submittedName>
        <fullName evidence="2 3">Uncharacterized protein</fullName>
    </submittedName>
</protein>
<dbReference type="VEuPathDB" id="FungiDB:MAPG_07839"/>
<gene>
    <name evidence="2" type="ORF">MAPG_07839</name>
</gene>
<dbReference type="Proteomes" id="UP000011715">
    <property type="component" value="Unassembled WGS sequence"/>
</dbReference>
<dbReference type="AlphaFoldDB" id="A0A0C4E5R5"/>
<feature type="compositionally biased region" description="Pro residues" evidence="1">
    <location>
        <begin position="34"/>
        <end position="45"/>
    </location>
</feature>
<reference evidence="3" key="5">
    <citation type="submission" date="2015-06" db="UniProtKB">
        <authorList>
            <consortium name="EnsemblFungi"/>
        </authorList>
    </citation>
    <scope>IDENTIFICATION</scope>
    <source>
        <strain evidence="3">ATCC 64411</strain>
    </source>
</reference>
<dbReference type="EMBL" id="ADBL01001901">
    <property type="status" value="NOT_ANNOTATED_CDS"/>
    <property type="molecule type" value="Genomic_DNA"/>
</dbReference>
<organism evidence="3 4">
    <name type="scientific">Magnaporthiopsis poae (strain ATCC 64411 / 73-15)</name>
    <name type="common">Kentucky bluegrass fungus</name>
    <name type="synonym">Magnaporthe poae</name>
    <dbReference type="NCBI Taxonomy" id="644358"/>
    <lineage>
        <taxon>Eukaryota</taxon>
        <taxon>Fungi</taxon>
        <taxon>Dikarya</taxon>
        <taxon>Ascomycota</taxon>
        <taxon>Pezizomycotina</taxon>
        <taxon>Sordariomycetes</taxon>
        <taxon>Sordariomycetidae</taxon>
        <taxon>Magnaporthales</taxon>
        <taxon>Magnaporthaceae</taxon>
        <taxon>Magnaporthiopsis</taxon>
    </lineage>
</organism>
<dbReference type="STRING" id="644358.A0A0C4E5R5"/>
<reference evidence="3" key="4">
    <citation type="journal article" date="2015" name="G3 (Bethesda)">
        <title>Genome sequences of three phytopathogenic species of the Magnaporthaceae family of fungi.</title>
        <authorList>
            <person name="Okagaki L.H."/>
            <person name="Nunes C.C."/>
            <person name="Sailsbery J."/>
            <person name="Clay B."/>
            <person name="Brown D."/>
            <person name="John T."/>
            <person name="Oh Y."/>
            <person name="Young N."/>
            <person name="Fitzgerald M."/>
            <person name="Haas B.J."/>
            <person name="Zeng Q."/>
            <person name="Young S."/>
            <person name="Adiconis X."/>
            <person name="Fan L."/>
            <person name="Levin J.Z."/>
            <person name="Mitchell T.K."/>
            <person name="Okubara P.A."/>
            <person name="Farman M.L."/>
            <person name="Kohn L.M."/>
            <person name="Birren B."/>
            <person name="Ma L.-J."/>
            <person name="Dean R.A."/>
        </authorList>
    </citation>
    <scope>NUCLEOTIDE SEQUENCE</scope>
    <source>
        <strain evidence="3">ATCC 64411 / 73-15</strain>
    </source>
</reference>